<comment type="caution">
    <text evidence="1">The sequence shown here is derived from an EMBL/GenBank/DDBJ whole genome shotgun (WGS) entry which is preliminary data.</text>
</comment>
<evidence type="ECO:0000313" key="2">
    <source>
        <dbReference type="Proteomes" id="UP001165064"/>
    </source>
</evidence>
<organism evidence="1 2">
    <name type="scientific">Ambrosiozyma monospora</name>
    <name type="common">Yeast</name>
    <name type="synonym">Endomycopsis monosporus</name>
    <dbReference type="NCBI Taxonomy" id="43982"/>
    <lineage>
        <taxon>Eukaryota</taxon>
        <taxon>Fungi</taxon>
        <taxon>Dikarya</taxon>
        <taxon>Ascomycota</taxon>
        <taxon>Saccharomycotina</taxon>
        <taxon>Pichiomycetes</taxon>
        <taxon>Pichiales</taxon>
        <taxon>Pichiaceae</taxon>
        <taxon>Ambrosiozyma</taxon>
    </lineage>
</organism>
<dbReference type="Proteomes" id="UP001165064">
    <property type="component" value="Unassembled WGS sequence"/>
</dbReference>
<keyword evidence="2" id="KW-1185">Reference proteome</keyword>
<protein>
    <submittedName>
        <fullName evidence="1">Unnamed protein product</fullName>
    </submittedName>
</protein>
<gene>
    <name evidence="1" type="ORF">Amon02_000045200</name>
</gene>
<reference evidence="1" key="1">
    <citation type="submission" date="2023-04" db="EMBL/GenBank/DDBJ databases">
        <title>Ambrosiozyma monospora NBRC 10751.</title>
        <authorList>
            <person name="Ichikawa N."/>
            <person name="Sato H."/>
            <person name="Tonouchi N."/>
        </authorList>
    </citation>
    <scope>NUCLEOTIDE SEQUENCE</scope>
    <source>
        <strain evidence="1">NBRC 10751</strain>
    </source>
</reference>
<name>A0ACB5SS00_AMBMO</name>
<accession>A0ACB5SS00</accession>
<proteinExistence type="predicted"/>
<evidence type="ECO:0000313" key="1">
    <source>
        <dbReference type="EMBL" id="GME71098.1"/>
    </source>
</evidence>
<sequence length="426" mass="49164">MKIASIFSISVTLLWVVSGAPLQLKKRNSRWNYQDEKLYGVNTGGWLLLEPFITPSIFSDVGGEESNLPVDEYHYTKQLGKEEASERLQKHWSTWITEDDFEKMVEYGLNFVRIPIGYWAFELLDDDPYVQGQVEYLDKAIGWARNNGLKVWVDLHGLPGGQNGFDNSGIRDEVKWQSSQTNIDLTYKVLNEIASKYSSSEYDDVVIGIELGNEPNGSALDLDQLAEYYNKGYEVVREYGDAPVIIHDAFRPNHYWDNSLNTEQDPEYWDVFVDHHHYQVFSHKELSRNIDDQVKVACELGAIEGEEYHWNIIAEWSGALTDCAKWLNGLGRGSRYDNTFQTEGYLGSCDGFFLGDESVFSGETWNNYRKFLEAQLDAYEHSKNAGWAFWTWKTETTFEWSFTKLVELNVIPQPLSDRHFPNQCGY</sequence>
<dbReference type="EMBL" id="BSXS01000149">
    <property type="protein sequence ID" value="GME71098.1"/>
    <property type="molecule type" value="Genomic_DNA"/>
</dbReference>